<comment type="caution">
    <text evidence="3">The sequence shown here is derived from an EMBL/GenBank/DDBJ whole genome shotgun (WGS) entry which is preliminary data.</text>
</comment>
<accession>A0A7J6L0H2</accession>
<feature type="compositionally biased region" description="Basic and acidic residues" evidence="1">
    <location>
        <begin position="82"/>
        <end position="91"/>
    </location>
</feature>
<dbReference type="AlphaFoldDB" id="A0A7J6L0H2"/>
<name>A0A7J6L0H2_PEROL</name>
<dbReference type="Proteomes" id="UP000572268">
    <property type="component" value="Unassembled WGS sequence"/>
</dbReference>
<evidence type="ECO:0000313" key="4">
    <source>
        <dbReference type="EMBL" id="KAF4654315.1"/>
    </source>
</evidence>
<sequence>MNSDFEEVPSKEAEDTKEVDSSPVKSNKRRGRGKESARPRLNYTDVVEDYRPNDGRLAAESQKMYEGLQNEDAEIEVAQQEGDQRDQEKAATKLELDLAELKDMFSNFDPELVQDLYLGSNLDKQATAEALLKLSREGGGSDRDSTTEDSGPAMSAQEYQKKFPALRRDEEDWEFVPREAASPVSASSGDGPSYKDIATRHRSADAKDADDFVHVK</sequence>
<dbReference type="Gene3D" id="1.10.8.10">
    <property type="entry name" value="DNA helicase RuvA subunit, C-terminal domain"/>
    <property type="match status" value="1"/>
</dbReference>
<feature type="region of interest" description="Disordered" evidence="1">
    <location>
        <begin position="133"/>
        <end position="216"/>
    </location>
</feature>
<protein>
    <recommendedName>
        <fullName evidence="2">CUE domain-containing protein</fullName>
    </recommendedName>
</protein>
<evidence type="ECO:0000313" key="3">
    <source>
        <dbReference type="EMBL" id="KAF4652329.1"/>
    </source>
</evidence>
<dbReference type="EMBL" id="JABAHT010000736">
    <property type="protein sequence ID" value="KAF4652329.1"/>
    <property type="molecule type" value="Genomic_DNA"/>
</dbReference>
<feature type="domain" description="CUE" evidence="2">
    <location>
        <begin position="93"/>
        <end position="136"/>
    </location>
</feature>
<dbReference type="GO" id="GO:0043130">
    <property type="term" value="F:ubiquitin binding"/>
    <property type="evidence" value="ECO:0007669"/>
    <property type="project" value="InterPro"/>
</dbReference>
<proteinExistence type="predicted"/>
<evidence type="ECO:0000313" key="6">
    <source>
        <dbReference type="Proteomes" id="UP000572268"/>
    </source>
</evidence>
<feature type="region of interest" description="Disordered" evidence="1">
    <location>
        <begin position="1"/>
        <end position="91"/>
    </location>
</feature>
<evidence type="ECO:0000259" key="2">
    <source>
        <dbReference type="PROSITE" id="PS51140"/>
    </source>
</evidence>
<gene>
    <name evidence="4" type="ORF">FOL46_008778</name>
    <name evidence="3" type="ORF">FOZ61_009757</name>
</gene>
<dbReference type="PROSITE" id="PS51140">
    <property type="entry name" value="CUE"/>
    <property type="match status" value="1"/>
</dbReference>
<reference evidence="5 6" key="1">
    <citation type="submission" date="2020-04" db="EMBL/GenBank/DDBJ databases">
        <title>Perkinsus olseni comparative genomics.</title>
        <authorList>
            <person name="Bogema D.R."/>
        </authorList>
    </citation>
    <scope>NUCLEOTIDE SEQUENCE [LARGE SCALE GENOMIC DNA]</scope>
    <source>
        <strain evidence="3">ATCC PRA-179</strain>
        <strain evidence="4">ATCC PRA-31</strain>
    </source>
</reference>
<feature type="compositionally biased region" description="Basic and acidic residues" evidence="1">
    <location>
        <begin position="197"/>
        <end position="216"/>
    </location>
</feature>
<feature type="compositionally biased region" description="Basic and acidic residues" evidence="1">
    <location>
        <begin position="134"/>
        <end position="146"/>
    </location>
</feature>
<dbReference type="Proteomes" id="UP000570595">
    <property type="component" value="Unassembled WGS sequence"/>
</dbReference>
<evidence type="ECO:0000256" key="1">
    <source>
        <dbReference type="SAM" id="MobiDB-lite"/>
    </source>
</evidence>
<organism evidence="3 5">
    <name type="scientific">Perkinsus olseni</name>
    <name type="common">Perkinsus atlanticus</name>
    <dbReference type="NCBI Taxonomy" id="32597"/>
    <lineage>
        <taxon>Eukaryota</taxon>
        <taxon>Sar</taxon>
        <taxon>Alveolata</taxon>
        <taxon>Perkinsozoa</taxon>
        <taxon>Perkinsea</taxon>
        <taxon>Perkinsida</taxon>
        <taxon>Perkinsidae</taxon>
        <taxon>Perkinsus</taxon>
    </lineage>
</organism>
<dbReference type="EMBL" id="JABANN010000731">
    <property type="protein sequence ID" value="KAF4654315.1"/>
    <property type="molecule type" value="Genomic_DNA"/>
</dbReference>
<feature type="compositionally biased region" description="Basic and acidic residues" evidence="1">
    <location>
        <begin position="8"/>
        <end position="20"/>
    </location>
</feature>
<dbReference type="OrthoDB" id="415936at2759"/>
<dbReference type="InterPro" id="IPR003892">
    <property type="entry name" value="CUE"/>
</dbReference>
<evidence type="ECO:0000313" key="5">
    <source>
        <dbReference type="Proteomes" id="UP000570595"/>
    </source>
</evidence>